<name>A0A345NSY0_9MICO</name>
<dbReference type="OrthoDB" id="3830515at2"/>
<evidence type="ECO:0000313" key="3">
    <source>
        <dbReference type="Proteomes" id="UP000253790"/>
    </source>
</evidence>
<dbReference type="Proteomes" id="UP000253790">
    <property type="component" value="Chromosome"/>
</dbReference>
<organism evidence="2 3">
    <name type="scientific">Ornithinimicrobium avium</name>
    <dbReference type="NCBI Taxonomy" id="2283195"/>
    <lineage>
        <taxon>Bacteria</taxon>
        <taxon>Bacillati</taxon>
        <taxon>Actinomycetota</taxon>
        <taxon>Actinomycetes</taxon>
        <taxon>Micrococcales</taxon>
        <taxon>Ornithinimicrobiaceae</taxon>
        <taxon>Ornithinimicrobium</taxon>
    </lineage>
</organism>
<dbReference type="Pfam" id="PF01814">
    <property type="entry name" value="Hemerythrin"/>
    <property type="match status" value="1"/>
</dbReference>
<evidence type="ECO:0000259" key="1">
    <source>
        <dbReference type="Pfam" id="PF01814"/>
    </source>
</evidence>
<accession>A0A345NSY0</accession>
<reference evidence="2 3" key="1">
    <citation type="submission" date="2018-07" db="EMBL/GenBank/DDBJ databases">
        <title>Complete genome sequencing of Ornithinimicrobium sp. AMA3305.</title>
        <authorList>
            <person name="Bae J.-W."/>
        </authorList>
    </citation>
    <scope>NUCLEOTIDE SEQUENCE [LARGE SCALE GENOMIC DNA]</scope>
    <source>
        <strain evidence="2 3">AMA3305</strain>
    </source>
</reference>
<gene>
    <name evidence="2" type="ORF">DV701_14370</name>
</gene>
<evidence type="ECO:0000313" key="2">
    <source>
        <dbReference type="EMBL" id="AXH98138.1"/>
    </source>
</evidence>
<keyword evidence="3" id="KW-1185">Reference proteome</keyword>
<dbReference type="InterPro" id="IPR012312">
    <property type="entry name" value="Hemerythrin-like"/>
</dbReference>
<feature type="domain" description="Hemerythrin-like" evidence="1">
    <location>
        <begin position="6"/>
        <end position="121"/>
    </location>
</feature>
<sequence length="157" mass="17274">MDEPTLTAALEREHHEIDAGLEAFAAGQEAGQPQPEQLARAAAALRRHIYLEEEFLFPPLRAAGLMGPVLVMLREHGEIWRTLDELEQAAARSGGGATDRCRELLGQLERHNAKEEPIVYPEGDAKLDDATKQRLHGFIEDGTMPEGWVCAMAAPRG</sequence>
<protein>
    <submittedName>
        <fullName evidence="2">Hemerythrin domain-containing protein</fullName>
    </submittedName>
</protein>
<dbReference type="AlphaFoldDB" id="A0A345NSY0"/>
<dbReference type="EMBL" id="CP031229">
    <property type="protein sequence ID" value="AXH98138.1"/>
    <property type="molecule type" value="Genomic_DNA"/>
</dbReference>
<dbReference type="KEGG" id="orn:DV701_14370"/>
<proteinExistence type="predicted"/>
<dbReference type="Gene3D" id="1.20.120.520">
    <property type="entry name" value="nmb1532 protein domain like"/>
    <property type="match status" value="1"/>
</dbReference>